<dbReference type="PANTHER" id="PTHR47336">
    <property type="entry name" value="TRANSCRIPTION FACTOR HMS1-RELATED"/>
    <property type="match status" value="1"/>
</dbReference>
<feature type="region of interest" description="Disordered" evidence="1">
    <location>
        <begin position="1"/>
        <end position="21"/>
    </location>
</feature>
<gene>
    <name evidence="3" type="ORF">ASPVEDRAFT_46909</name>
</gene>
<dbReference type="Gene3D" id="4.10.280.10">
    <property type="entry name" value="Helix-loop-helix DNA-binding domain"/>
    <property type="match status" value="1"/>
</dbReference>
<sequence>MAHTTALPSSPPLTSRNKKRRIQWDMGDYGDAMVSDETCVPMFSASDSQRMMSCENPPFPGGLEFDETILNNQLQLQNDLPGFLPLASNESPYGVMATDIPYPGGMNAPVAPGVNIPSNQDLRQLDQLTEEFPLTSPSTRRQMGLYFSRPRRTPGQQSDLNLNLNNQDNQIKQFKRRKSHNIVERRYRVNLNGKFRQLEQVVLQGTTSPCDSSPCSSQQTPSPRPPSSPQKARSKARILDGALNYIASLENEINSLKERTEGSKGGLAEGRICVEGPEVKF</sequence>
<evidence type="ECO:0000313" key="4">
    <source>
        <dbReference type="Proteomes" id="UP000184073"/>
    </source>
</evidence>
<dbReference type="Pfam" id="PF00010">
    <property type="entry name" value="HLH"/>
    <property type="match status" value="1"/>
</dbReference>
<evidence type="ECO:0000313" key="3">
    <source>
        <dbReference type="EMBL" id="OJJ07657.1"/>
    </source>
</evidence>
<feature type="domain" description="BHLH" evidence="2">
    <location>
        <begin position="175"/>
        <end position="249"/>
    </location>
</feature>
<dbReference type="AlphaFoldDB" id="A0A1L9Q1K2"/>
<dbReference type="PROSITE" id="PS50888">
    <property type="entry name" value="BHLH"/>
    <property type="match status" value="1"/>
</dbReference>
<name>A0A1L9Q1K2_ASPVE</name>
<feature type="compositionally biased region" description="Polar residues" evidence="1">
    <location>
        <begin position="1"/>
        <end position="15"/>
    </location>
</feature>
<organism evidence="3 4">
    <name type="scientific">Aspergillus versicolor CBS 583.65</name>
    <dbReference type="NCBI Taxonomy" id="1036611"/>
    <lineage>
        <taxon>Eukaryota</taxon>
        <taxon>Fungi</taxon>
        <taxon>Dikarya</taxon>
        <taxon>Ascomycota</taxon>
        <taxon>Pezizomycotina</taxon>
        <taxon>Eurotiomycetes</taxon>
        <taxon>Eurotiomycetidae</taxon>
        <taxon>Eurotiales</taxon>
        <taxon>Aspergillaceae</taxon>
        <taxon>Aspergillus</taxon>
        <taxon>Aspergillus subgen. Nidulantes</taxon>
    </lineage>
</organism>
<reference evidence="4" key="1">
    <citation type="journal article" date="2017" name="Genome Biol.">
        <title>Comparative genomics reveals high biological diversity and specific adaptations in the industrially and medically important fungal genus Aspergillus.</title>
        <authorList>
            <person name="de Vries R.P."/>
            <person name="Riley R."/>
            <person name="Wiebenga A."/>
            <person name="Aguilar-Osorio G."/>
            <person name="Amillis S."/>
            <person name="Uchima C.A."/>
            <person name="Anderluh G."/>
            <person name="Asadollahi M."/>
            <person name="Askin M."/>
            <person name="Barry K."/>
            <person name="Battaglia E."/>
            <person name="Bayram O."/>
            <person name="Benocci T."/>
            <person name="Braus-Stromeyer S.A."/>
            <person name="Caldana C."/>
            <person name="Canovas D."/>
            <person name="Cerqueira G.C."/>
            <person name="Chen F."/>
            <person name="Chen W."/>
            <person name="Choi C."/>
            <person name="Clum A."/>
            <person name="Dos Santos R.A."/>
            <person name="Damasio A.R."/>
            <person name="Diallinas G."/>
            <person name="Emri T."/>
            <person name="Fekete E."/>
            <person name="Flipphi M."/>
            <person name="Freyberg S."/>
            <person name="Gallo A."/>
            <person name="Gournas C."/>
            <person name="Habgood R."/>
            <person name="Hainaut M."/>
            <person name="Harispe M.L."/>
            <person name="Henrissat B."/>
            <person name="Hilden K.S."/>
            <person name="Hope R."/>
            <person name="Hossain A."/>
            <person name="Karabika E."/>
            <person name="Karaffa L."/>
            <person name="Karanyi Z."/>
            <person name="Krasevec N."/>
            <person name="Kuo A."/>
            <person name="Kusch H."/>
            <person name="LaButti K."/>
            <person name="Lagendijk E.L."/>
            <person name="Lapidus A."/>
            <person name="Levasseur A."/>
            <person name="Lindquist E."/>
            <person name="Lipzen A."/>
            <person name="Logrieco A.F."/>
            <person name="MacCabe A."/>
            <person name="Maekelae M.R."/>
            <person name="Malavazi I."/>
            <person name="Melin P."/>
            <person name="Meyer V."/>
            <person name="Mielnichuk N."/>
            <person name="Miskei M."/>
            <person name="Molnar A.P."/>
            <person name="Mule G."/>
            <person name="Ngan C.Y."/>
            <person name="Orejas M."/>
            <person name="Orosz E."/>
            <person name="Ouedraogo J.P."/>
            <person name="Overkamp K.M."/>
            <person name="Park H.-S."/>
            <person name="Perrone G."/>
            <person name="Piumi F."/>
            <person name="Punt P.J."/>
            <person name="Ram A.F."/>
            <person name="Ramon A."/>
            <person name="Rauscher S."/>
            <person name="Record E."/>
            <person name="Riano-Pachon D.M."/>
            <person name="Robert V."/>
            <person name="Roehrig J."/>
            <person name="Ruller R."/>
            <person name="Salamov A."/>
            <person name="Salih N.S."/>
            <person name="Samson R.A."/>
            <person name="Sandor E."/>
            <person name="Sanguinetti M."/>
            <person name="Schuetze T."/>
            <person name="Sepcic K."/>
            <person name="Shelest E."/>
            <person name="Sherlock G."/>
            <person name="Sophianopoulou V."/>
            <person name="Squina F.M."/>
            <person name="Sun H."/>
            <person name="Susca A."/>
            <person name="Todd R.B."/>
            <person name="Tsang A."/>
            <person name="Unkles S.E."/>
            <person name="van de Wiele N."/>
            <person name="van Rossen-Uffink D."/>
            <person name="Oliveira J.V."/>
            <person name="Vesth T.C."/>
            <person name="Visser J."/>
            <person name="Yu J.-H."/>
            <person name="Zhou M."/>
            <person name="Andersen M.R."/>
            <person name="Archer D.B."/>
            <person name="Baker S.E."/>
            <person name="Benoit I."/>
            <person name="Brakhage A.A."/>
            <person name="Braus G.H."/>
            <person name="Fischer R."/>
            <person name="Frisvad J.C."/>
            <person name="Goldman G.H."/>
            <person name="Houbraken J."/>
            <person name="Oakley B."/>
            <person name="Pocsi I."/>
            <person name="Scazzocchio C."/>
            <person name="Seiboth B."/>
            <person name="vanKuyk P.A."/>
            <person name="Wortman J."/>
            <person name="Dyer P.S."/>
            <person name="Grigoriev I.V."/>
        </authorList>
    </citation>
    <scope>NUCLEOTIDE SEQUENCE [LARGE SCALE GENOMIC DNA]</scope>
    <source>
        <strain evidence="4">CBS 583.65</strain>
    </source>
</reference>
<dbReference type="InterPro" id="IPR011598">
    <property type="entry name" value="bHLH_dom"/>
</dbReference>
<feature type="compositionally biased region" description="Low complexity" evidence="1">
    <location>
        <begin position="206"/>
        <end position="221"/>
    </location>
</feature>
<dbReference type="EMBL" id="KV878137">
    <property type="protein sequence ID" value="OJJ07657.1"/>
    <property type="molecule type" value="Genomic_DNA"/>
</dbReference>
<accession>A0A1L9Q1K2</accession>
<keyword evidence="4" id="KW-1185">Reference proteome</keyword>
<protein>
    <recommendedName>
        <fullName evidence="2">BHLH domain-containing protein</fullName>
    </recommendedName>
</protein>
<feature type="region of interest" description="Disordered" evidence="1">
    <location>
        <begin position="206"/>
        <end position="234"/>
    </location>
</feature>
<evidence type="ECO:0000259" key="2">
    <source>
        <dbReference type="PROSITE" id="PS50888"/>
    </source>
</evidence>
<dbReference type="SMART" id="SM00353">
    <property type="entry name" value="HLH"/>
    <property type="match status" value="1"/>
</dbReference>
<dbReference type="SUPFAM" id="SSF47459">
    <property type="entry name" value="HLH, helix-loop-helix DNA-binding domain"/>
    <property type="match status" value="1"/>
</dbReference>
<dbReference type="GO" id="GO:0046983">
    <property type="term" value="F:protein dimerization activity"/>
    <property type="evidence" value="ECO:0007669"/>
    <property type="project" value="InterPro"/>
</dbReference>
<dbReference type="STRING" id="1036611.A0A1L9Q1K2"/>
<proteinExistence type="predicted"/>
<dbReference type="Proteomes" id="UP000184073">
    <property type="component" value="Unassembled WGS sequence"/>
</dbReference>
<dbReference type="InterPro" id="IPR052099">
    <property type="entry name" value="Regulatory_TF_Diverse"/>
</dbReference>
<dbReference type="VEuPathDB" id="FungiDB:ASPVEDRAFT_46909"/>
<dbReference type="PANTHER" id="PTHR47336:SF4">
    <property type="entry name" value="BHLH TRANSCRIPTION FACTOR (EUROFUNG)"/>
    <property type="match status" value="1"/>
</dbReference>
<dbReference type="InterPro" id="IPR036638">
    <property type="entry name" value="HLH_DNA-bd_sf"/>
</dbReference>
<dbReference type="RefSeq" id="XP_040673419.1">
    <property type="nucleotide sequence ID" value="XM_040813665.1"/>
</dbReference>
<dbReference type="OrthoDB" id="4511011at2759"/>
<evidence type="ECO:0000256" key="1">
    <source>
        <dbReference type="SAM" id="MobiDB-lite"/>
    </source>
</evidence>
<dbReference type="GeneID" id="63729176"/>